<evidence type="ECO:0000313" key="3">
    <source>
        <dbReference type="Proteomes" id="UP000688137"/>
    </source>
</evidence>
<proteinExistence type="predicted"/>
<accession>A0A8S1MFD6</accession>
<dbReference type="GO" id="GO:0005666">
    <property type="term" value="C:RNA polymerase III complex"/>
    <property type="evidence" value="ECO:0007669"/>
    <property type="project" value="InterPro"/>
</dbReference>
<gene>
    <name evidence="2" type="ORF">PPRIM_AZ9-3.1.T0580060</name>
</gene>
<dbReference type="InterPro" id="IPR007811">
    <property type="entry name" value="RPC4"/>
</dbReference>
<dbReference type="Pfam" id="PF05132">
    <property type="entry name" value="RNA_pol_Rpc4"/>
    <property type="match status" value="1"/>
</dbReference>
<dbReference type="AlphaFoldDB" id="A0A8S1MFD6"/>
<feature type="compositionally biased region" description="Low complexity" evidence="1">
    <location>
        <begin position="81"/>
        <end position="91"/>
    </location>
</feature>
<evidence type="ECO:0000256" key="1">
    <source>
        <dbReference type="SAM" id="MobiDB-lite"/>
    </source>
</evidence>
<evidence type="ECO:0000313" key="2">
    <source>
        <dbReference type="EMBL" id="CAD8077332.1"/>
    </source>
</evidence>
<dbReference type="GO" id="GO:0003677">
    <property type="term" value="F:DNA binding"/>
    <property type="evidence" value="ECO:0007669"/>
    <property type="project" value="InterPro"/>
</dbReference>
<dbReference type="GO" id="GO:0006383">
    <property type="term" value="P:transcription by RNA polymerase III"/>
    <property type="evidence" value="ECO:0007669"/>
    <property type="project" value="InterPro"/>
</dbReference>
<name>A0A8S1MFD6_PARPR</name>
<organism evidence="2 3">
    <name type="scientific">Paramecium primaurelia</name>
    <dbReference type="NCBI Taxonomy" id="5886"/>
    <lineage>
        <taxon>Eukaryota</taxon>
        <taxon>Sar</taxon>
        <taxon>Alveolata</taxon>
        <taxon>Ciliophora</taxon>
        <taxon>Intramacronucleata</taxon>
        <taxon>Oligohymenophorea</taxon>
        <taxon>Peniculida</taxon>
        <taxon>Parameciidae</taxon>
        <taxon>Paramecium</taxon>
    </lineage>
</organism>
<dbReference type="OMA" id="DYYDECY"/>
<sequence>MKEYGSSKLLKTIIQQEEVITNVEPPKKFKVNESYKPSVIINKPFQEEDKKKKTLDDIIPAYLQDPPNIIENPKQSKKEQQYQQVQPAQESPVDDLQNINIIPCEEYSHMRPVILGEIQEEIQKSQKSFLQALRDGHCIIQLPNKLPFHDIGKTQKYVEEVKGDQVQKQLKDYYDECYDSSGIQLQKQFTNLSNKADVGIHIGKIQIAKDGTAIWKAGREEFEIVQGITQELDQKCLIINKEDGKCGFINVGDKFVITPNY</sequence>
<dbReference type="EMBL" id="CAJJDM010000059">
    <property type="protein sequence ID" value="CAD8077332.1"/>
    <property type="molecule type" value="Genomic_DNA"/>
</dbReference>
<comment type="caution">
    <text evidence="2">The sequence shown here is derived from an EMBL/GenBank/DDBJ whole genome shotgun (WGS) entry which is preliminary data.</text>
</comment>
<dbReference type="Proteomes" id="UP000688137">
    <property type="component" value="Unassembled WGS sequence"/>
</dbReference>
<protein>
    <submittedName>
        <fullName evidence="2">Uncharacterized protein</fullName>
    </submittedName>
</protein>
<keyword evidence="3" id="KW-1185">Reference proteome</keyword>
<reference evidence="2" key="1">
    <citation type="submission" date="2021-01" db="EMBL/GenBank/DDBJ databases">
        <authorList>
            <consortium name="Genoscope - CEA"/>
            <person name="William W."/>
        </authorList>
    </citation>
    <scope>NUCLEOTIDE SEQUENCE</scope>
</reference>
<feature type="region of interest" description="Disordered" evidence="1">
    <location>
        <begin position="66"/>
        <end position="92"/>
    </location>
</feature>